<keyword evidence="2" id="KW-1185">Reference proteome</keyword>
<organism evidence="1 2">
    <name type="scientific">Candidatus Nitrospira nitrificans</name>
    <dbReference type="NCBI Taxonomy" id="1742973"/>
    <lineage>
        <taxon>Bacteria</taxon>
        <taxon>Pseudomonadati</taxon>
        <taxon>Nitrospirota</taxon>
        <taxon>Nitrospiria</taxon>
        <taxon>Nitrospirales</taxon>
        <taxon>Nitrospiraceae</taxon>
        <taxon>Nitrospira</taxon>
    </lineage>
</organism>
<dbReference type="STRING" id="1742973.COMA2_220052"/>
<evidence type="ECO:0000313" key="2">
    <source>
        <dbReference type="Proteomes" id="UP000198736"/>
    </source>
</evidence>
<dbReference type="AlphaFoldDB" id="A0A0S4LIE2"/>
<evidence type="ECO:0000313" key="1">
    <source>
        <dbReference type="EMBL" id="CUS36344.1"/>
    </source>
</evidence>
<gene>
    <name evidence="1" type="ORF">COMA2_220052</name>
</gene>
<dbReference type="Proteomes" id="UP000198736">
    <property type="component" value="Unassembled WGS sequence"/>
</dbReference>
<protein>
    <submittedName>
        <fullName evidence="1">Uncharacterized protein</fullName>
    </submittedName>
</protein>
<sequence length="45" mass="4654">MKTVLLDVRSPSDAMADFPQALAGVHGQALGIAQGIMLSRADVDS</sequence>
<accession>A0A0S4LIE2</accession>
<name>A0A0S4LIE2_9BACT</name>
<proteinExistence type="predicted"/>
<reference evidence="2" key="1">
    <citation type="submission" date="2015-10" db="EMBL/GenBank/DDBJ databases">
        <authorList>
            <person name="Luecker S."/>
            <person name="Luecker S."/>
        </authorList>
    </citation>
    <scope>NUCLEOTIDE SEQUENCE [LARGE SCALE GENOMIC DNA]</scope>
</reference>
<dbReference type="EMBL" id="CZPZ01000015">
    <property type="protein sequence ID" value="CUS36344.1"/>
    <property type="molecule type" value="Genomic_DNA"/>
</dbReference>